<evidence type="ECO:0000313" key="2">
    <source>
        <dbReference type="EMBL" id="NBJ92931.1"/>
    </source>
</evidence>
<organism evidence="2 3">
    <name type="scientific">Parablautia muri</name>
    <dbReference type="NCBI Taxonomy" id="2320879"/>
    <lineage>
        <taxon>Bacteria</taxon>
        <taxon>Bacillati</taxon>
        <taxon>Bacillota</taxon>
        <taxon>Clostridia</taxon>
        <taxon>Lachnospirales</taxon>
        <taxon>Lachnospiraceae</taxon>
        <taxon>Parablautia</taxon>
    </lineage>
</organism>
<dbReference type="RefSeq" id="WP_160560017.1">
    <property type="nucleotide sequence ID" value="NZ_QZDT01000014.1"/>
</dbReference>
<dbReference type="Pfam" id="PF00583">
    <property type="entry name" value="Acetyltransf_1"/>
    <property type="match status" value="1"/>
</dbReference>
<comment type="caution">
    <text evidence="2">The sequence shown here is derived from an EMBL/GenBank/DDBJ whole genome shotgun (WGS) entry which is preliminary data.</text>
</comment>
<dbReference type="EMBL" id="QZDT01000014">
    <property type="protein sequence ID" value="NBJ92931.1"/>
    <property type="molecule type" value="Genomic_DNA"/>
</dbReference>
<evidence type="ECO:0000313" key="3">
    <source>
        <dbReference type="Proteomes" id="UP001154420"/>
    </source>
</evidence>
<dbReference type="AlphaFoldDB" id="A0A9X5BFN9"/>
<protein>
    <submittedName>
        <fullName evidence="2">GNAT family N-acetyltransferase</fullName>
    </submittedName>
</protein>
<accession>A0A9X5BFN9</accession>
<dbReference type="InterPro" id="IPR000182">
    <property type="entry name" value="GNAT_dom"/>
</dbReference>
<dbReference type="PANTHER" id="PTHR43415">
    <property type="entry name" value="SPERMIDINE N(1)-ACETYLTRANSFERASE"/>
    <property type="match status" value="1"/>
</dbReference>
<dbReference type="InterPro" id="IPR016181">
    <property type="entry name" value="Acyl_CoA_acyltransferase"/>
</dbReference>
<gene>
    <name evidence="2" type="ORF">D5281_10070</name>
</gene>
<dbReference type="OrthoDB" id="9790865at2"/>
<dbReference type="GO" id="GO:0016747">
    <property type="term" value="F:acyltransferase activity, transferring groups other than amino-acyl groups"/>
    <property type="evidence" value="ECO:0007669"/>
    <property type="project" value="InterPro"/>
</dbReference>
<evidence type="ECO:0000259" key="1">
    <source>
        <dbReference type="PROSITE" id="PS51186"/>
    </source>
</evidence>
<keyword evidence="3" id="KW-1185">Reference proteome</keyword>
<dbReference type="Proteomes" id="UP001154420">
    <property type="component" value="Unassembled WGS sequence"/>
</dbReference>
<dbReference type="CDD" id="cd04301">
    <property type="entry name" value="NAT_SF"/>
    <property type="match status" value="1"/>
</dbReference>
<dbReference type="Gene3D" id="3.40.630.30">
    <property type="match status" value="1"/>
</dbReference>
<reference evidence="2" key="1">
    <citation type="submission" date="2018-09" db="EMBL/GenBank/DDBJ databases">
        <title>Murine metabolic-syndrome-specific gut microbial biobank.</title>
        <authorList>
            <person name="Liu C."/>
        </authorList>
    </citation>
    <scope>NUCLEOTIDE SEQUENCE</scope>
    <source>
        <strain evidence="2">D42-62</strain>
    </source>
</reference>
<name>A0A9X5BFN9_9FIRM</name>
<dbReference type="PROSITE" id="PS51186">
    <property type="entry name" value="GNAT"/>
    <property type="match status" value="1"/>
</dbReference>
<dbReference type="SUPFAM" id="SSF55729">
    <property type="entry name" value="Acyl-CoA N-acyltransferases (Nat)"/>
    <property type="match status" value="1"/>
</dbReference>
<dbReference type="PANTHER" id="PTHR43415:SF3">
    <property type="entry name" value="GNAT-FAMILY ACETYLTRANSFERASE"/>
    <property type="match status" value="1"/>
</dbReference>
<proteinExistence type="predicted"/>
<sequence length="164" mass="19054">MEYRKLSVNEAEQFWSLMNQLDYETKYMLYEPGERTKNLPRIESFIRDSVEGGDFLLVAETDNKLIGYISAQKGRLNRIAHSAYIVVGILTDYRGKGIGTEFFKRLNVWAEENKVVRLELTVICENEAAKHLYTNSGFEIEGIKRKSVCVDGKYLDEYYMARVK</sequence>
<feature type="domain" description="N-acetyltransferase" evidence="1">
    <location>
        <begin position="1"/>
        <end position="164"/>
    </location>
</feature>